<dbReference type="PANTHER" id="PTHR12110:SF41">
    <property type="entry name" value="INOSOSE DEHYDRATASE"/>
    <property type="match status" value="1"/>
</dbReference>
<proteinExistence type="predicted"/>
<reference evidence="3 4" key="1">
    <citation type="submission" date="2016-11" db="EMBL/GenBank/DDBJ databases">
        <title>Study of marine rhodopsin-containing bacteria.</title>
        <authorList>
            <person name="Yoshizawa S."/>
            <person name="Kumagai Y."/>
            <person name="Kogure K."/>
        </authorList>
    </citation>
    <scope>NUCLEOTIDE SEQUENCE [LARGE SCALE GENOMIC DNA]</scope>
    <source>
        <strain evidence="3 4">SAORIC-28</strain>
    </source>
</reference>
<dbReference type="EMBL" id="MQWD01000001">
    <property type="protein sequence ID" value="PAP75418.1"/>
    <property type="molecule type" value="Genomic_DNA"/>
</dbReference>
<name>A0A271IWV4_9BACT</name>
<dbReference type="SUPFAM" id="SSF51658">
    <property type="entry name" value="Xylose isomerase-like"/>
    <property type="match status" value="1"/>
</dbReference>
<dbReference type="InterPro" id="IPR036237">
    <property type="entry name" value="Xyl_isomerase-like_sf"/>
</dbReference>
<gene>
    <name evidence="3" type="ORF">BSZ37_02645</name>
</gene>
<dbReference type="Pfam" id="PF01261">
    <property type="entry name" value="AP_endonuc_2"/>
    <property type="match status" value="1"/>
</dbReference>
<feature type="chain" id="PRO_5013215972" description="Xylose isomerase-like TIM barrel domain-containing protein" evidence="1">
    <location>
        <begin position="30"/>
        <end position="287"/>
    </location>
</feature>
<dbReference type="OrthoDB" id="9798407at2"/>
<evidence type="ECO:0000256" key="1">
    <source>
        <dbReference type="SAM" id="SignalP"/>
    </source>
</evidence>
<comment type="caution">
    <text evidence="3">The sequence shown here is derived from an EMBL/GenBank/DDBJ whole genome shotgun (WGS) entry which is preliminary data.</text>
</comment>
<keyword evidence="1" id="KW-0732">Signal</keyword>
<dbReference type="Gene3D" id="3.20.20.150">
    <property type="entry name" value="Divalent-metal-dependent TIM barrel enzymes"/>
    <property type="match status" value="1"/>
</dbReference>
<dbReference type="NCBIfam" id="TIGR01409">
    <property type="entry name" value="TAT_signal_seq"/>
    <property type="match status" value="1"/>
</dbReference>
<evidence type="ECO:0000313" key="4">
    <source>
        <dbReference type="Proteomes" id="UP000216339"/>
    </source>
</evidence>
<sequence>MNRRHFLRQSGAALAAGAILGPGASRALAAARAADVPAEIGIQLYTLRDIFPGDVNGVFDMLTRFGYGEVETAGYADRSPADFRAALDAHGLTSPSAHVGIDLVRADIDGVLEAAQTVGHRYVTIPWLPPDQRPDRDGYLALADEINGFGEQAQAAGLTMAYHNHDFEFDTFGTDRPAYFDFVERLDPALVALELDLFWAVVAGYDPVDVFERYPGRFQMWHVKDGTGTGDEMTQTVVGQGTIDWPRIFAASETSGLEHAFIEADFPPNDESLAFAEASIDYVESLR</sequence>
<feature type="signal peptide" evidence="1">
    <location>
        <begin position="1"/>
        <end position="29"/>
    </location>
</feature>
<feature type="domain" description="Xylose isomerase-like TIM barrel" evidence="2">
    <location>
        <begin position="65"/>
        <end position="266"/>
    </location>
</feature>
<organism evidence="3 4">
    <name type="scientific">Rubrivirga marina</name>
    <dbReference type="NCBI Taxonomy" id="1196024"/>
    <lineage>
        <taxon>Bacteria</taxon>
        <taxon>Pseudomonadati</taxon>
        <taxon>Rhodothermota</taxon>
        <taxon>Rhodothermia</taxon>
        <taxon>Rhodothermales</taxon>
        <taxon>Rubricoccaceae</taxon>
        <taxon>Rubrivirga</taxon>
    </lineage>
</organism>
<dbReference type="InterPro" id="IPR050312">
    <property type="entry name" value="IolE/XylAMocC-like"/>
</dbReference>
<evidence type="ECO:0000259" key="2">
    <source>
        <dbReference type="Pfam" id="PF01261"/>
    </source>
</evidence>
<dbReference type="PROSITE" id="PS51318">
    <property type="entry name" value="TAT"/>
    <property type="match status" value="1"/>
</dbReference>
<evidence type="ECO:0000313" key="3">
    <source>
        <dbReference type="EMBL" id="PAP75418.1"/>
    </source>
</evidence>
<accession>A0A271IWV4</accession>
<dbReference type="InterPro" id="IPR013022">
    <property type="entry name" value="Xyl_isomerase-like_TIM-brl"/>
</dbReference>
<dbReference type="InterPro" id="IPR006311">
    <property type="entry name" value="TAT_signal"/>
</dbReference>
<dbReference type="AlphaFoldDB" id="A0A271IWV4"/>
<dbReference type="Proteomes" id="UP000216339">
    <property type="component" value="Unassembled WGS sequence"/>
</dbReference>
<protein>
    <recommendedName>
        <fullName evidence="2">Xylose isomerase-like TIM barrel domain-containing protein</fullName>
    </recommendedName>
</protein>
<dbReference type="RefSeq" id="WP_095509052.1">
    <property type="nucleotide sequence ID" value="NZ_MQWD01000001.1"/>
</dbReference>
<keyword evidence="4" id="KW-1185">Reference proteome</keyword>
<dbReference type="PANTHER" id="PTHR12110">
    <property type="entry name" value="HYDROXYPYRUVATE ISOMERASE"/>
    <property type="match status" value="1"/>
</dbReference>
<dbReference type="InterPro" id="IPR019546">
    <property type="entry name" value="TAT_signal_bac_arc"/>
</dbReference>